<evidence type="ECO:0000313" key="2">
    <source>
        <dbReference type="Proteomes" id="UP000287651"/>
    </source>
</evidence>
<protein>
    <submittedName>
        <fullName evidence="1">Uncharacterized protein</fullName>
    </submittedName>
</protein>
<reference evidence="1 2" key="1">
    <citation type="journal article" date="2014" name="Agronomy (Basel)">
        <title>A Draft Genome Sequence for Ensete ventricosum, the Drought-Tolerant Tree Against Hunger.</title>
        <authorList>
            <person name="Harrison J."/>
            <person name="Moore K.A."/>
            <person name="Paszkiewicz K."/>
            <person name="Jones T."/>
            <person name="Grant M."/>
            <person name="Ambacheew D."/>
            <person name="Muzemil S."/>
            <person name="Studholme D.J."/>
        </authorList>
    </citation>
    <scope>NUCLEOTIDE SEQUENCE [LARGE SCALE GENOMIC DNA]</scope>
</reference>
<sequence>MQVVKVTSQKQIELEESLDILKETASQVGFQSKSSRAGSGTVDTFLKERQKIHFKYRHTMEMLCRFICSYTC</sequence>
<dbReference type="AlphaFoldDB" id="A0A426ZP48"/>
<proteinExistence type="predicted"/>
<evidence type="ECO:0000313" key="1">
    <source>
        <dbReference type="EMBL" id="RRT65710.1"/>
    </source>
</evidence>
<comment type="caution">
    <text evidence="1">The sequence shown here is derived from an EMBL/GenBank/DDBJ whole genome shotgun (WGS) entry which is preliminary data.</text>
</comment>
<accession>A0A426ZP48</accession>
<gene>
    <name evidence="1" type="ORF">B296_00040891</name>
</gene>
<dbReference type="Proteomes" id="UP000287651">
    <property type="component" value="Unassembled WGS sequence"/>
</dbReference>
<name>A0A426ZP48_ENSVE</name>
<dbReference type="EMBL" id="AMZH03005723">
    <property type="protein sequence ID" value="RRT65710.1"/>
    <property type="molecule type" value="Genomic_DNA"/>
</dbReference>
<organism evidence="1 2">
    <name type="scientific">Ensete ventricosum</name>
    <name type="common">Abyssinian banana</name>
    <name type="synonym">Musa ensete</name>
    <dbReference type="NCBI Taxonomy" id="4639"/>
    <lineage>
        <taxon>Eukaryota</taxon>
        <taxon>Viridiplantae</taxon>
        <taxon>Streptophyta</taxon>
        <taxon>Embryophyta</taxon>
        <taxon>Tracheophyta</taxon>
        <taxon>Spermatophyta</taxon>
        <taxon>Magnoliopsida</taxon>
        <taxon>Liliopsida</taxon>
        <taxon>Zingiberales</taxon>
        <taxon>Musaceae</taxon>
        <taxon>Ensete</taxon>
    </lineage>
</organism>